<dbReference type="SMART" id="SM00044">
    <property type="entry name" value="CYCc"/>
    <property type="match status" value="1"/>
</dbReference>
<evidence type="ECO:0000313" key="11">
    <source>
        <dbReference type="Proteomes" id="UP000306602"/>
    </source>
</evidence>
<feature type="transmembrane region" description="Helical" evidence="8">
    <location>
        <begin position="102"/>
        <end position="118"/>
    </location>
</feature>
<dbReference type="InterPro" id="IPR050401">
    <property type="entry name" value="Cyclic_nucleotide_synthase"/>
</dbReference>
<dbReference type="GO" id="GO:0000166">
    <property type="term" value="F:nucleotide binding"/>
    <property type="evidence" value="ECO:0007669"/>
    <property type="project" value="UniProtKB-KW"/>
</dbReference>
<dbReference type="CDD" id="cd07302">
    <property type="entry name" value="CHD"/>
    <property type="match status" value="1"/>
</dbReference>
<dbReference type="InterPro" id="IPR001054">
    <property type="entry name" value="A/G_cyclase"/>
</dbReference>
<evidence type="ECO:0000256" key="6">
    <source>
        <dbReference type="ARBA" id="ARBA00023239"/>
    </source>
</evidence>
<dbReference type="InterPro" id="IPR029787">
    <property type="entry name" value="Nucleotide_cyclase"/>
</dbReference>
<sequence>MENSHLSVMFPAQFRHATVQYTTSATYPHPIKNCPPPMLADMFPQQLPRLSDVVTLGQRPGDDQRIRDQKAVCTCLLLLVLATGAFYVTVSDGPPFQRGLEASLMLLECVGLAVLWWTGSVRKLFYAYIPLYLLSISVLLLVFGTAEGDFVGFIGVPCAAIVLLGVRESWPWFLICLAAMVTLPIIDPLIPDIRHPGFVSVNNPLGSIFDAPDKKPIDPIEGFSLGGIVAVIYFLFRAFNVQLSRARHAVETEKAKVDRLMASIYPASVAAQLKEDSAAQIAMQHPSVTILFADVVGFTPIAAQQDAAALVDTLNDIFSHIDQLAGQFGVEKIKTIGDAYMGACGLNDDGRDHLQRAARFALALVESSDALQRPGAAPIQLRVGLHTGPVTAGVLGRTRPHYDIWGNTVNIAARLETSGAAGQVQILADIAAELGPGFTTSAPRQVDFKGLGPRQVVTLTSAARAQRPFPPLSPAD</sequence>
<feature type="transmembrane region" description="Helical" evidence="8">
    <location>
        <begin position="150"/>
        <end position="166"/>
    </location>
</feature>
<evidence type="ECO:0000256" key="8">
    <source>
        <dbReference type="SAM" id="Phobius"/>
    </source>
</evidence>
<dbReference type="Pfam" id="PF00211">
    <property type="entry name" value="Guanylate_cyc"/>
    <property type="match status" value="1"/>
</dbReference>
<feature type="transmembrane region" description="Helical" evidence="8">
    <location>
        <begin position="173"/>
        <end position="190"/>
    </location>
</feature>
<name>A0A4S4NCX9_9RHOB</name>
<evidence type="ECO:0000256" key="7">
    <source>
        <dbReference type="RuleBase" id="RU000405"/>
    </source>
</evidence>
<dbReference type="Proteomes" id="UP000306602">
    <property type="component" value="Unassembled WGS sequence"/>
</dbReference>
<feature type="domain" description="Guanylate cyclase" evidence="9">
    <location>
        <begin position="289"/>
        <end position="416"/>
    </location>
</feature>
<dbReference type="GO" id="GO:0035556">
    <property type="term" value="P:intracellular signal transduction"/>
    <property type="evidence" value="ECO:0007669"/>
    <property type="project" value="InterPro"/>
</dbReference>
<feature type="transmembrane region" description="Helical" evidence="8">
    <location>
        <begin position="222"/>
        <end position="239"/>
    </location>
</feature>
<evidence type="ECO:0000259" key="9">
    <source>
        <dbReference type="PROSITE" id="PS50125"/>
    </source>
</evidence>
<keyword evidence="5 8" id="KW-0472">Membrane</keyword>
<dbReference type="GO" id="GO:0009190">
    <property type="term" value="P:cyclic nucleotide biosynthetic process"/>
    <property type="evidence" value="ECO:0007669"/>
    <property type="project" value="InterPro"/>
</dbReference>
<keyword evidence="6 7" id="KW-0456">Lyase</keyword>
<evidence type="ECO:0000256" key="3">
    <source>
        <dbReference type="ARBA" id="ARBA00022741"/>
    </source>
</evidence>
<dbReference type="GO" id="GO:0016020">
    <property type="term" value="C:membrane"/>
    <property type="evidence" value="ECO:0007669"/>
    <property type="project" value="UniProtKB-SubCell"/>
</dbReference>
<evidence type="ECO:0000256" key="2">
    <source>
        <dbReference type="ARBA" id="ARBA00022692"/>
    </source>
</evidence>
<proteinExistence type="inferred from homology"/>
<keyword evidence="4 8" id="KW-1133">Transmembrane helix</keyword>
<dbReference type="EMBL" id="SRKY01000003">
    <property type="protein sequence ID" value="THH35891.1"/>
    <property type="molecule type" value="Genomic_DNA"/>
</dbReference>
<dbReference type="PROSITE" id="PS00452">
    <property type="entry name" value="GUANYLATE_CYCLASE_1"/>
    <property type="match status" value="1"/>
</dbReference>
<dbReference type="Gene3D" id="3.30.70.1230">
    <property type="entry name" value="Nucleotide cyclase"/>
    <property type="match status" value="1"/>
</dbReference>
<dbReference type="OrthoDB" id="315417at2"/>
<comment type="caution">
    <text evidence="10">The sequence shown here is derived from an EMBL/GenBank/DDBJ whole genome shotgun (WGS) entry which is preliminary data.</text>
</comment>
<feature type="transmembrane region" description="Helical" evidence="8">
    <location>
        <begin position="125"/>
        <end position="144"/>
    </location>
</feature>
<evidence type="ECO:0000256" key="4">
    <source>
        <dbReference type="ARBA" id="ARBA00022989"/>
    </source>
</evidence>
<feature type="transmembrane region" description="Helical" evidence="8">
    <location>
        <begin position="71"/>
        <end position="90"/>
    </location>
</feature>
<evidence type="ECO:0000256" key="5">
    <source>
        <dbReference type="ARBA" id="ARBA00023136"/>
    </source>
</evidence>
<dbReference type="PANTHER" id="PTHR11920:SF335">
    <property type="entry name" value="GUANYLATE CYCLASE"/>
    <property type="match status" value="1"/>
</dbReference>
<keyword evidence="3" id="KW-0547">Nucleotide-binding</keyword>
<accession>A0A4S4NCX9</accession>
<protein>
    <submittedName>
        <fullName evidence="10">Adenylate/guanylate cyclase domain-containing protein</fullName>
    </submittedName>
</protein>
<dbReference type="GO" id="GO:0004016">
    <property type="term" value="F:adenylate cyclase activity"/>
    <property type="evidence" value="ECO:0007669"/>
    <property type="project" value="UniProtKB-ARBA"/>
</dbReference>
<dbReference type="SUPFAM" id="SSF55073">
    <property type="entry name" value="Nucleotide cyclase"/>
    <property type="match status" value="1"/>
</dbReference>
<comment type="subcellular location">
    <subcellularLocation>
        <location evidence="1">Membrane</location>
    </subcellularLocation>
</comment>
<dbReference type="InterPro" id="IPR018297">
    <property type="entry name" value="A/G_cyclase_CS"/>
</dbReference>
<evidence type="ECO:0000256" key="1">
    <source>
        <dbReference type="ARBA" id="ARBA00004370"/>
    </source>
</evidence>
<gene>
    <name evidence="10" type="ORF">E4Z66_12520</name>
</gene>
<keyword evidence="11" id="KW-1185">Reference proteome</keyword>
<evidence type="ECO:0000313" key="10">
    <source>
        <dbReference type="EMBL" id="THH35891.1"/>
    </source>
</evidence>
<keyword evidence="2 8" id="KW-0812">Transmembrane</keyword>
<reference evidence="10 11" key="1">
    <citation type="submission" date="2019-04" db="EMBL/GenBank/DDBJ databases">
        <title>Shimia ponticola sp. nov., isolated from seawater.</title>
        <authorList>
            <person name="Kim Y.-O."/>
            <person name="Yoon J.-H."/>
        </authorList>
    </citation>
    <scope>NUCLEOTIDE SEQUENCE [LARGE SCALE GENOMIC DNA]</scope>
    <source>
        <strain evidence="10 11">MYP11</strain>
    </source>
</reference>
<dbReference type="PROSITE" id="PS50125">
    <property type="entry name" value="GUANYLATE_CYCLASE_2"/>
    <property type="match status" value="1"/>
</dbReference>
<organism evidence="10 11">
    <name type="scientific">Aliishimia ponticola</name>
    <dbReference type="NCBI Taxonomy" id="2499833"/>
    <lineage>
        <taxon>Bacteria</taxon>
        <taxon>Pseudomonadati</taxon>
        <taxon>Pseudomonadota</taxon>
        <taxon>Alphaproteobacteria</taxon>
        <taxon>Rhodobacterales</taxon>
        <taxon>Paracoccaceae</taxon>
        <taxon>Aliishimia</taxon>
    </lineage>
</organism>
<comment type="similarity">
    <text evidence="7">Belongs to the adenylyl cyclase class-4/guanylyl cyclase family.</text>
</comment>
<dbReference type="AlphaFoldDB" id="A0A4S4NCX9"/>
<dbReference type="PANTHER" id="PTHR11920">
    <property type="entry name" value="GUANYLYL CYCLASE"/>
    <property type="match status" value="1"/>
</dbReference>